<dbReference type="OrthoDB" id="5728337at2"/>
<dbReference type="InterPro" id="IPR003607">
    <property type="entry name" value="HD/PDEase_dom"/>
</dbReference>
<dbReference type="CDD" id="cd00077">
    <property type="entry name" value="HDc"/>
    <property type="match status" value="1"/>
</dbReference>
<keyword evidence="3" id="KW-1185">Reference proteome</keyword>
<dbReference type="Pfam" id="PF01966">
    <property type="entry name" value="HD"/>
    <property type="match status" value="1"/>
</dbReference>
<protein>
    <submittedName>
        <fullName evidence="2">HD domain-containing protein</fullName>
    </submittedName>
</protein>
<proteinExistence type="predicted"/>
<evidence type="ECO:0000259" key="1">
    <source>
        <dbReference type="SMART" id="SM00471"/>
    </source>
</evidence>
<dbReference type="Proteomes" id="UP000272117">
    <property type="component" value="Unassembled WGS sequence"/>
</dbReference>
<evidence type="ECO:0000313" key="3">
    <source>
        <dbReference type="Proteomes" id="UP000272117"/>
    </source>
</evidence>
<dbReference type="SMART" id="SM00471">
    <property type="entry name" value="HDc"/>
    <property type="match status" value="1"/>
</dbReference>
<reference evidence="2 3" key="1">
    <citation type="submission" date="2018-11" db="EMBL/GenBank/DDBJ databases">
        <title>Rufibacter latericius sp. nov., isolated from water in Baiyang Lake.</title>
        <authorList>
            <person name="Yang Y."/>
        </authorList>
    </citation>
    <scope>NUCLEOTIDE SEQUENCE [LARGE SCALE GENOMIC DNA]</scope>
    <source>
        <strain evidence="2 3">R-22-1c-1</strain>
    </source>
</reference>
<organism evidence="2 3">
    <name type="scientific">Rufibacter latericius</name>
    <dbReference type="NCBI Taxonomy" id="2487040"/>
    <lineage>
        <taxon>Bacteria</taxon>
        <taxon>Pseudomonadati</taxon>
        <taxon>Bacteroidota</taxon>
        <taxon>Cytophagia</taxon>
        <taxon>Cytophagales</taxon>
        <taxon>Hymenobacteraceae</taxon>
        <taxon>Rufibacter</taxon>
    </lineage>
</organism>
<sequence length="203" mass="23574">MAHTSFPEIQQHVEHKLRNGLSPHLTYHCLAHTLDVLRCSETIALAEKIRSPQDLLLLKVAVLYHDCGFLETYQDHERKGCDIARCELPGFGFNPEETEVICRLIMATKLPQSPRTMLEQVICDADLDYLGREDYSPIAHRLYLEMQAMGLLETEEEWRQVQIKFLEKHRYFTRYSRLHREAGKQANLQALKVSTNQLLRKGA</sequence>
<feature type="domain" description="HD/PDEase" evidence="1">
    <location>
        <begin position="25"/>
        <end position="139"/>
    </location>
</feature>
<comment type="caution">
    <text evidence="2">The sequence shown here is derived from an EMBL/GenBank/DDBJ whole genome shotgun (WGS) entry which is preliminary data.</text>
</comment>
<accession>A0A3M9MBL6</accession>
<dbReference type="EMBL" id="RJJD01000023">
    <property type="protein sequence ID" value="RNI21978.1"/>
    <property type="molecule type" value="Genomic_DNA"/>
</dbReference>
<dbReference type="InterPro" id="IPR006674">
    <property type="entry name" value="HD_domain"/>
</dbReference>
<dbReference type="AlphaFoldDB" id="A0A3M9MBL6"/>
<gene>
    <name evidence="2" type="ORF">EFB08_22855</name>
</gene>
<dbReference type="Gene3D" id="1.10.3210.10">
    <property type="entry name" value="Hypothetical protein af1432"/>
    <property type="match status" value="1"/>
</dbReference>
<evidence type="ECO:0000313" key="2">
    <source>
        <dbReference type="EMBL" id="RNI21978.1"/>
    </source>
</evidence>
<dbReference type="SUPFAM" id="SSF109604">
    <property type="entry name" value="HD-domain/PDEase-like"/>
    <property type="match status" value="1"/>
</dbReference>
<name>A0A3M9MBL6_9BACT</name>
<dbReference type="RefSeq" id="WP_123129300.1">
    <property type="nucleotide sequence ID" value="NZ_RJJD01000023.1"/>
</dbReference>